<accession>A0A951PYA0</accession>
<comment type="caution">
    <text evidence="1">The sequence shown here is derived from an EMBL/GenBank/DDBJ whole genome shotgun (WGS) entry which is preliminary data.</text>
</comment>
<evidence type="ECO:0000313" key="1">
    <source>
        <dbReference type="EMBL" id="MBW4562150.1"/>
    </source>
</evidence>
<dbReference type="AlphaFoldDB" id="A0A951PYA0"/>
<gene>
    <name evidence="1" type="ORF">KME32_13540</name>
</gene>
<sequence>MFYYIQIVNKRWNNPEPSANKAPTISKPSEVEEVNEKSSEFAKAKSTEYIRNAQQNYYLERRLFC</sequence>
<organism evidence="1 2">
    <name type="scientific">Mojavia pulchra JT2-VF2</name>
    <dbReference type="NCBI Taxonomy" id="287848"/>
    <lineage>
        <taxon>Bacteria</taxon>
        <taxon>Bacillati</taxon>
        <taxon>Cyanobacteriota</taxon>
        <taxon>Cyanophyceae</taxon>
        <taxon>Nostocales</taxon>
        <taxon>Nostocaceae</taxon>
    </lineage>
</organism>
<dbReference type="Proteomes" id="UP000715781">
    <property type="component" value="Unassembled WGS sequence"/>
</dbReference>
<name>A0A951PYA0_9NOST</name>
<protein>
    <submittedName>
        <fullName evidence="1">Uncharacterized protein</fullName>
    </submittedName>
</protein>
<evidence type="ECO:0000313" key="2">
    <source>
        <dbReference type="Proteomes" id="UP000715781"/>
    </source>
</evidence>
<reference evidence="1" key="1">
    <citation type="submission" date="2021-05" db="EMBL/GenBank/DDBJ databases">
        <authorList>
            <person name="Pietrasiak N."/>
            <person name="Ward R."/>
            <person name="Stajich J.E."/>
            <person name="Kurbessoian T."/>
        </authorList>
    </citation>
    <scope>NUCLEOTIDE SEQUENCE</scope>
    <source>
        <strain evidence="1">JT2-VF2</strain>
    </source>
</reference>
<reference evidence="1" key="2">
    <citation type="journal article" date="2022" name="Microbiol. Resour. Announc.">
        <title>Metagenome Sequencing to Explore Phylogenomics of Terrestrial Cyanobacteria.</title>
        <authorList>
            <person name="Ward R.D."/>
            <person name="Stajich J.E."/>
            <person name="Johansen J.R."/>
            <person name="Huntemann M."/>
            <person name="Clum A."/>
            <person name="Foster B."/>
            <person name="Foster B."/>
            <person name="Roux S."/>
            <person name="Palaniappan K."/>
            <person name="Varghese N."/>
            <person name="Mukherjee S."/>
            <person name="Reddy T.B.K."/>
            <person name="Daum C."/>
            <person name="Copeland A."/>
            <person name="Chen I.A."/>
            <person name="Ivanova N.N."/>
            <person name="Kyrpides N.C."/>
            <person name="Shapiro N."/>
            <person name="Eloe-Fadrosh E.A."/>
            <person name="Pietrasiak N."/>
        </authorList>
    </citation>
    <scope>NUCLEOTIDE SEQUENCE</scope>
    <source>
        <strain evidence="1">JT2-VF2</strain>
    </source>
</reference>
<dbReference type="EMBL" id="JAHHHN010000007">
    <property type="protein sequence ID" value="MBW4562150.1"/>
    <property type="molecule type" value="Genomic_DNA"/>
</dbReference>
<proteinExistence type="predicted"/>